<accession>A0ABP9KCM9</accession>
<organism evidence="2 3">
    <name type="scientific">Nocardia callitridis</name>
    <dbReference type="NCBI Taxonomy" id="648753"/>
    <lineage>
        <taxon>Bacteria</taxon>
        <taxon>Bacillati</taxon>
        <taxon>Actinomycetota</taxon>
        <taxon>Actinomycetes</taxon>
        <taxon>Mycobacteriales</taxon>
        <taxon>Nocardiaceae</taxon>
        <taxon>Nocardia</taxon>
    </lineage>
</organism>
<gene>
    <name evidence="2" type="ORF">GCM10023318_33210</name>
</gene>
<dbReference type="Proteomes" id="UP001500603">
    <property type="component" value="Unassembled WGS sequence"/>
</dbReference>
<keyword evidence="3" id="KW-1185">Reference proteome</keyword>
<feature type="region of interest" description="Disordered" evidence="1">
    <location>
        <begin position="76"/>
        <end position="112"/>
    </location>
</feature>
<protein>
    <recommendedName>
        <fullName evidence="4">DUF4439 domain-containing protein</fullName>
    </recommendedName>
</protein>
<evidence type="ECO:0000256" key="1">
    <source>
        <dbReference type="SAM" id="MobiDB-lite"/>
    </source>
</evidence>
<feature type="compositionally biased region" description="Low complexity" evidence="1">
    <location>
        <begin position="87"/>
        <end position="112"/>
    </location>
</feature>
<evidence type="ECO:0008006" key="4">
    <source>
        <dbReference type="Google" id="ProtNLM"/>
    </source>
</evidence>
<evidence type="ECO:0000313" key="2">
    <source>
        <dbReference type="EMBL" id="GAA5056152.1"/>
    </source>
</evidence>
<comment type="caution">
    <text evidence="2">The sequence shown here is derived from an EMBL/GenBank/DDBJ whole genome shotgun (WGS) entry which is preliminary data.</text>
</comment>
<sequence length="158" mass="15678">MLALGTAVGCAADDTVHDPDPLAAQEILARADADAATAAITLEPQRHAALNAIATERTAHADALKAEIDRVIGVYGDGTTPVHRTRTATAPGAAPNPGATQASSPAPDQPPSLAAVRARLTESQRSAADLAAGQSGYRAGLLASISAACAAEAGVLLA</sequence>
<name>A0ABP9KCM9_9NOCA</name>
<dbReference type="EMBL" id="BAABJM010000002">
    <property type="protein sequence ID" value="GAA5056152.1"/>
    <property type="molecule type" value="Genomic_DNA"/>
</dbReference>
<evidence type="ECO:0000313" key="3">
    <source>
        <dbReference type="Proteomes" id="UP001500603"/>
    </source>
</evidence>
<proteinExistence type="predicted"/>
<reference evidence="3" key="1">
    <citation type="journal article" date="2019" name="Int. J. Syst. Evol. Microbiol.">
        <title>The Global Catalogue of Microorganisms (GCM) 10K type strain sequencing project: providing services to taxonomists for standard genome sequencing and annotation.</title>
        <authorList>
            <consortium name="The Broad Institute Genomics Platform"/>
            <consortium name="The Broad Institute Genome Sequencing Center for Infectious Disease"/>
            <person name="Wu L."/>
            <person name="Ma J."/>
        </authorList>
    </citation>
    <scope>NUCLEOTIDE SEQUENCE [LARGE SCALE GENOMIC DNA]</scope>
    <source>
        <strain evidence="3">JCM 18298</strain>
    </source>
</reference>